<reference evidence="1" key="1">
    <citation type="submission" date="2020-02" db="EMBL/GenBank/DDBJ databases">
        <authorList>
            <person name="Meier V. D."/>
        </authorList>
    </citation>
    <scope>NUCLEOTIDE SEQUENCE</scope>
    <source>
        <strain evidence="1">AVDCRST_MAG56</strain>
    </source>
</reference>
<gene>
    <name evidence="1" type="ORF">AVDCRST_MAG56-4866</name>
</gene>
<protein>
    <submittedName>
        <fullName evidence="1">Uncharacterized protein</fullName>
    </submittedName>
</protein>
<dbReference type="AlphaFoldDB" id="A0A6J4K1L3"/>
<organism evidence="1">
    <name type="scientific">uncultured Cytophagales bacterium</name>
    <dbReference type="NCBI Taxonomy" id="158755"/>
    <lineage>
        <taxon>Bacteria</taxon>
        <taxon>Pseudomonadati</taxon>
        <taxon>Bacteroidota</taxon>
        <taxon>Sphingobacteriia</taxon>
        <taxon>Sphingobacteriales</taxon>
        <taxon>environmental samples</taxon>
    </lineage>
</organism>
<accession>A0A6J4K1L3</accession>
<dbReference type="EMBL" id="CADCTQ010000396">
    <property type="protein sequence ID" value="CAA9292998.1"/>
    <property type="molecule type" value="Genomic_DNA"/>
</dbReference>
<proteinExistence type="predicted"/>
<name>A0A6J4K1L3_9SPHI</name>
<evidence type="ECO:0000313" key="1">
    <source>
        <dbReference type="EMBL" id="CAA9292998.1"/>
    </source>
</evidence>
<sequence>MSRSGTSRPHHCGLLAGNRTGWRGVACWRVVKRAGVTCWREAVLRADYGFRLWRNKGRFLPHVQCIASIAWAAPLPVGTLAQASACAFPSQASACPFRISGAPLATSCRFNPFQPVKRWSVPAGEGKQGTGLERVSSAGKPVGWEAGRFLMSNQQADAWEGKAQADACASVPTGKGAAQAMEAMHWT</sequence>